<dbReference type="AlphaFoldDB" id="A0A919V010"/>
<feature type="domain" description="DUF397" evidence="2">
    <location>
        <begin position="10"/>
        <end position="53"/>
    </location>
</feature>
<feature type="region of interest" description="Disordered" evidence="1">
    <location>
        <begin position="1"/>
        <end position="61"/>
    </location>
</feature>
<protein>
    <recommendedName>
        <fullName evidence="2">DUF397 domain-containing protein</fullName>
    </recommendedName>
</protein>
<evidence type="ECO:0000313" key="4">
    <source>
        <dbReference type="Proteomes" id="UP000655287"/>
    </source>
</evidence>
<feature type="compositionally biased region" description="Polar residues" evidence="1">
    <location>
        <begin position="1"/>
        <end position="20"/>
    </location>
</feature>
<evidence type="ECO:0000259" key="2">
    <source>
        <dbReference type="Pfam" id="PF04149"/>
    </source>
</evidence>
<dbReference type="Pfam" id="PF04149">
    <property type="entry name" value="DUF397"/>
    <property type="match status" value="1"/>
</dbReference>
<gene>
    <name evidence="3" type="ORF">Sru01_45980</name>
</gene>
<evidence type="ECO:0000313" key="3">
    <source>
        <dbReference type="EMBL" id="GII79616.1"/>
    </source>
</evidence>
<dbReference type="EMBL" id="BOOU01000059">
    <property type="protein sequence ID" value="GII79616.1"/>
    <property type="molecule type" value="Genomic_DNA"/>
</dbReference>
<proteinExistence type="predicted"/>
<organism evidence="3 4">
    <name type="scientific">Sphaerisporangium rufum</name>
    <dbReference type="NCBI Taxonomy" id="1381558"/>
    <lineage>
        <taxon>Bacteria</taxon>
        <taxon>Bacillati</taxon>
        <taxon>Actinomycetota</taxon>
        <taxon>Actinomycetes</taxon>
        <taxon>Streptosporangiales</taxon>
        <taxon>Streptosporangiaceae</taxon>
        <taxon>Sphaerisporangium</taxon>
    </lineage>
</organism>
<dbReference type="InterPro" id="IPR007278">
    <property type="entry name" value="DUF397"/>
</dbReference>
<accession>A0A919V010</accession>
<reference evidence="3" key="1">
    <citation type="submission" date="2021-01" db="EMBL/GenBank/DDBJ databases">
        <title>Whole genome shotgun sequence of Sphaerisporangium rufum NBRC 109079.</title>
        <authorList>
            <person name="Komaki H."/>
            <person name="Tamura T."/>
        </authorList>
    </citation>
    <scope>NUCLEOTIDE SEQUENCE</scope>
    <source>
        <strain evidence="3">NBRC 109079</strain>
    </source>
</reference>
<sequence>MSATDLVTTTWRKSTHSGANDNCVEVGGSSVAPERGVRDSKDSGGPMLCVPAGSARPSRCR</sequence>
<dbReference type="Proteomes" id="UP000655287">
    <property type="component" value="Unassembled WGS sequence"/>
</dbReference>
<name>A0A919V010_9ACTN</name>
<evidence type="ECO:0000256" key="1">
    <source>
        <dbReference type="SAM" id="MobiDB-lite"/>
    </source>
</evidence>
<dbReference type="RefSeq" id="WP_203989680.1">
    <property type="nucleotide sequence ID" value="NZ_BOOU01000059.1"/>
</dbReference>
<keyword evidence="4" id="KW-1185">Reference proteome</keyword>
<comment type="caution">
    <text evidence="3">The sequence shown here is derived from an EMBL/GenBank/DDBJ whole genome shotgun (WGS) entry which is preliminary data.</text>
</comment>